<keyword evidence="3" id="KW-1185">Reference proteome</keyword>
<evidence type="ECO:0000256" key="1">
    <source>
        <dbReference type="SAM" id="Phobius"/>
    </source>
</evidence>
<keyword evidence="1" id="KW-0812">Transmembrane</keyword>
<organism evidence="2 3">
    <name type="scientific">Psychroserpens ponticola</name>
    <dbReference type="NCBI Taxonomy" id="2932268"/>
    <lineage>
        <taxon>Bacteria</taxon>
        <taxon>Pseudomonadati</taxon>
        <taxon>Bacteroidota</taxon>
        <taxon>Flavobacteriia</taxon>
        <taxon>Flavobacteriales</taxon>
        <taxon>Flavobacteriaceae</taxon>
        <taxon>Psychroserpens</taxon>
    </lineage>
</organism>
<proteinExistence type="predicted"/>
<evidence type="ECO:0000313" key="3">
    <source>
        <dbReference type="Proteomes" id="UP001202717"/>
    </source>
</evidence>
<accession>A0ABY7S2G2</accession>
<dbReference type="EMBL" id="CP116221">
    <property type="protein sequence ID" value="WCO03594.1"/>
    <property type="molecule type" value="Genomic_DNA"/>
</dbReference>
<feature type="transmembrane region" description="Helical" evidence="1">
    <location>
        <begin position="68"/>
        <end position="91"/>
    </location>
</feature>
<keyword evidence="1" id="KW-1133">Transmembrane helix</keyword>
<dbReference type="RefSeq" id="WP_249997284.1">
    <property type="nucleotide sequence ID" value="NZ_CP116221.1"/>
</dbReference>
<name>A0ABY7S2G2_9FLAO</name>
<gene>
    <name evidence="2" type="ORF">MUN68_008805</name>
</gene>
<keyword evidence="1" id="KW-0472">Membrane</keyword>
<reference evidence="2 3" key="1">
    <citation type="submission" date="2023-01" db="EMBL/GenBank/DDBJ databases">
        <title>Psychroserpens ponticola sp. nov., isolated from seawater.</title>
        <authorList>
            <person name="Kristyanto S."/>
            <person name="Jung J."/>
            <person name="Kim J.M."/>
            <person name="Jeon C.O."/>
        </authorList>
    </citation>
    <scope>NUCLEOTIDE SEQUENCE [LARGE SCALE GENOMIC DNA]</scope>
    <source>
        <strain evidence="2 3">MSW6</strain>
    </source>
</reference>
<feature type="transmembrane region" description="Helical" evidence="1">
    <location>
        <begin position="142"/>
        <end position="165"/>
    </location>
</feature>
<sequence length="166" mass="19537">MKKGLNILHFCLYLIEKKIHFLFNKINPALLLYKIPAVKRRMKTKYGIENTKEYLDDFWTNQKNGFSLHLIGGWLVGLIFIILISLTIIALKVSGFEFNLPKYVFIAFGIISYVICYFATFKNDTYLKYFKEFNTWTITKKRINVIISIGFILLVIALFFSSLLYF</sequence>
<dbReference type="Proteomes" id="UP001202717">
    <property type="component" value="Chromosome"/>
</dbReference>
<feature type="transmembrane region" description="Helical" evidence="1">
    <location>
        <begin position="103"/>
        <end position="121"/>
    </location>
</feature>
<evidence type="ECO:0000313" key="2">
    <source>
        <dbReference type="EMBL" id="WCO03594.1"/>
    </source>
</evidence>
<protein>
    <submittedName>
        <fullName evidence="2">Uncharacterized protein</fullName>
    </submittedName>
</protein>